<evidence type="ECO:0008006" key="3">
    <source>
        <dbReference type="Google" id="ProtNLM"/>
    </source>
</evidence>
<organism evidence="1 2">
    <name type="scientific">Daphnia galeata</name>
    <dbReference type="NCBI Taxonomy" id="27404"/>
    <lineage>
        <taxon>Eukaryota</taxon>
        <taxon>Metazoa</taxon>
        <taxon>Ecdysozoa</taxon>
        <taxon>Arthropoda</taxon>
        <taxon>Crustacea</taxon>
        <taxon>Branchiopoda</taxon>
        <taxon>Diplostraca</taxon>
        <taxon>Cladocera</taxon>
        <taxon>Anomopoda</taxon>
        <taxon>Daphniidae</taxon>
        <taxon>Daphnia</taxon>
    </lineage>
</organism>
<keyword evidence="2" id="KW-1185">Reference proteome</keyword>
<dbReference type="Proteomes" id="UP000789390">
    <property type="component" value="Unassembled WGS sequence"/>
</dbReference>
<accession>A0A8J2RZQ4</accession>
<sequence length="292" mass="32268">MDNLGIMAIESGSVQSFIGELSASQFCTNRALRIAGSTGQDYSSVELFSSSVSSFSFISPLSKLSSLQRLNRDCYFLIAEKTSLFTCIPSPYNPWFGLAYAAALLGGPCYNSTALLRPSKEAVKLDTRQSVQAIWAQEWSSSSHGANTRAFFPRVKSATIISRFHLSKQVVQILSRHYFLNSHQFLFGFRDSSACECGALIESIEHFQFDCPQFSHHRSLFQAACCSCNTIWPPSLPLIPENHVIWEAIFNRSLCSLCVTLGPKTFLGDLRVQRAASSVALDCLSSFAPKRA</sequence>
<dbReference type="AlphaFoldDB" id="A0A8J2RZQ4"/>
<evidence type="ECO:0000313" key="2">
    <source>
        <dbReference type="Proteomes" id="UP000789390"/>
    </source>
</evidence>
<comment type="caution">
    <text evidence="1">The sequence shown here is derived from an EMBL/GenBank/DDBJ whole genome shotgun (WGS) entry which is preliminary data.</text>
</comment>
<reference evidence="1" key="1">
    <citation type="submission" date="2021-11" db="EMBL/GenBank/DDBJ databases">
        <authorList>
            <person name="Schell T."/>
        </authorList>
    </citation>
    <scope>NUCLEOTIDE SEQUENCE</scope>
    <source>
        <strain evidence="1">M5</strain>
    </source>
</reference>
<gene>
    <name evidence="1" type="ORF">DGAL_LOCUS15774</name>
</gene>
<protein>
    <recommendedName>
        <fullName evidence="3">Reverse transcriptase zinc-binding domain-containing protein</fullName>
    </recommendedName>
</protein>
<proteinExistence type="predicted"/>
<evidence type="ECO:0000313" key="1">
    <source>
        <dbReference type="EMBL" id="CAH0112063.1"/>
    </source>
</evidence>
<dbReference type="EMBL" id="CAKKLH010000321">
    <property type="protein sequence ID" value="CAH0112063.1"/>
    <property type="molecule type" value="Genomic_DNA"/>
</dbReference>
<name>A0A8J2RZQ4_9CRUS</name>